<evidence type="ECO:0000256" key="10">
    <source>
        <dbReference type="ARBA" id="ARBA00022902"/>
    </source>
</evidence>
<sequence length="796" mass="90187">MKKIGNVCLFLGLLTCLYYYAAVEAMSCITVGAGYCNNNRQNFLRCFITSNDTELIKVMLKNCSSENGKYENLYIYKSYVSTKFGNLILDLELPSNIRQVFLFNIRDQDHFRLTTSSLNSGLTRLFCRNNVEIESHNFFNYYTGLQNLFVFNLISKTTPSFTNLQFLTFLYARVSGPGSHTFDNTIVSGLTNLSVLYMVSSYFNGITEDAFDNLIMLRYLNLDSNKIRFIEDGAFTGLSNLQLLSLANNRIKLVSKNIFVGLNQLTYLSISENREFPIEALLHTKSVVQLYIQFNDYHTLDSIIFQQMNALSTVYLDNPFVCDCNLAWASRVSQYGIDIFSGECFEPHNVFHEDITNPQLYVNCTQSESLQCFDKSIACPIHQICHNTEEGYYCDCPMGYELNAIAQCGDIDECDEINNCTQTCENTDGSFYCVCDKGYKLSTNGYDCDDVNECQEWNGGCEFGCRNTIGSFQCYCDYGHQLMNETHCESDVLCDVVDSRGYRENLFTCQGGFNLTLTNLICQSTPVPTTQTTERPTSCPIGYSLHNSGECKDVDECVEAICVYTCENTEGSYRCMCEEGYKLATNGYDCDDVNECQIWNGGCQFGCRNTIGSFECYCEYGHKLINETHCEEGIECELVGDSCINALESKYYCQGGFNLSIYNLSCPNVDIQGTNPYMPVQTGSHWVIPTVFLLVISLIANAFLIFMLITVFIYFVRKDNKVQGFLTEEEIEQPQIYRNDNSKESPYNYGEGATNLYEVKDPSGAEFEPKEKKFSSYLAEGYPGIVPDEIAKHQIN</sequence>
<evidence type="ECO:0000256" key="5">
    <source>
        <dbReference type="ARBA" id="ARBA00022583"/>
    </source>
</evidence>
<evidence type="ECO:0000256" key="16">
    <source>
        <dbReference type="PROSITE-ProRule" id="PRU00076"/>
    </source>
</evidence>
<evidence type="ECO:0000313" key="21">
    <source>
        <dbReference type="Proteomes" id="UP001165289"/>
    </source>
</evidence>
<keyword evidence="11 17" id="KW-1133">Transmembrane helix</keyword>
<dbReference type="GO" id="GO:0005509">
    <property type="term" value="F:calcium ion binding"/>
    <property type="evidence" value="ECO:0007669"/>
    <property type="project" value="InterPro"/>
</dbReference>
<feature type="chain" id="PRO_5043653110" description="EGF-like domain-containing protein" evidence="18">
    <location>
        <begin position="26"/>
        <end position="796"/>
    </location>
</feature>
<feature type="domain" description="EGF-like" evidence="19">
    <location>
        <begin position="410"/>
        <end position="449"/>
    </location>
</feature>
<evidence type="ECO:0000256" key="18">
    <source>
        <dbReference type="SAM" id="SignalP"/>
    </source>
</evidence>
<keyword evidence="15" id="KW-0325">Glycoprotein</keyword>
<dbReference type="InterPro" id="IPR003591">
    <property type="entry name" value="Leu-rich_rpt_typical-subtyp"/>
</dbReference>
<dbReference type="InterPro" id="IPR049883">
    <property type="entry name" value="NOTCH1_EGF-like"/>
</dbReference>
<dbReference type="InterPro" id="IPR052080">
    <property type="entry name" value="vWF_C/EGF_Fibrillin"/>
</dbReference>
<dbReference type="GO" id="GO:0005576">
    <property type="term" value="C:extracellular region"/>
    <property type="evidence" value="ECO:0007669"/>
    <property type="project" value="UniProtKB-SubCell"/>
</dbReference>
<feature type="signal peptide" evidence="18">
    <location>
        <begin position="1"/>
        <end position="25"/>
    </location>
</feature>
<feature type="disulfide bond" evidence="16">
    <location>
        <begin position="414"/>
        <end position="424"/>
    </location>
</feature>
<gene>
    <name evidence="20" type="ORF">LOD99_8681</name>
</gene>
<comment type="caution">
    <text evidence="16">Lacks conserved residue(s) required for the propagation of feature annotation.</text>
</comment>
<dbReference type="InterPro" id="IPR009030">
    <property type="entry name" value="Growth_fac_rcpt_cys_sf"/>
</dbReference>
<feature type="transmembrane region" description="Helical" evidence="17">
    <location>
        <begin position="686"/>
        <end position="716"/>
    </location>
</feature>
<accession>A0AAV7JFP3</accession>
<evidence type="ECO:0000313" key="20">
    <source>
        <dbReference type="EMBL" id="KAI6647607.1"/>
    </source>
</evidence>
<dbReference type="SMART" id="SM00369">
    <property type="entry name" value="LRR_TYP"/>
    <property type="match status" value="3"/>
</dbReference>
<keyword evidence="9" id="KW-0677">Repeat</keyword>
<comment type="caution">
    <text evidence="20">The sequence shown here is derived from an EMBL/GenBank/DDBJ whole genome shotgun (WGS) entry which is preliminary data.</text>
</comment>
<keyword evidence="12 17" id="KW-0472">Membrane</keyword>
<evidence type="ECO:0000256" key="1">
    <source>
        <dbReference type="ARBA" id="ARBA00004479"/>
    </source>
</evidence>
<keyword evidence="10" id="KW-0524">Neurogenesis</keyword>
<keyword evidence="5" id="KW-0254">Endocytosis</keyword>
<keyword evidence="14" id="KW-0675">Receptor</keyword>
<dbReference type="PROSITE" id="PS50026">
    <property type="entry name" value="EGF_3"/>
    <property type="match status" value="2"/>
</dbReference>
<dbReference type="GO" id="GO:0016020">
    <property type="term" value="C:membrane"/>
    <property type="evidence" value="ECO:0007669"/>
    <property type="project" value="UniProtKB-SubCell"/>
</dbReference>
<keyword evidence="8 18" id="KW-0732">Signal</keyword>
<dbReference type="GO" id="GO:0006897">
    <property type="term" value="P:endocytosis"/>
    <property type="evidence" value="ECO:0007669"/>
    <property type="project" value="UniProtKB-KW"/>
</dbReference>
<evidence type="ECO:0000256" key="8">
    <source>
        <dbReference type="ARBA" id="ARBA00022729"/>
    </source>
</evidence>
<dbReference type="EMBL" id="JAKMXF010000340">
    <property type="protein sequence ID" value="KAI6647607.1"/>
    <property type="molecule type" value="Genomic_DNA"/>
</dbReference>
<evidence type="ECO:0000256" key="13">
    <source>
        <dbReference type="ARBA" id="ARBA00023157"/>
    </source>
</evidence>
<reference evidence="20 21" key="1">
    <citation type="journal article" date="2023" name="BMC Biol.">
        <title>The compact genome of the sponge Oopsacas minuta (Hexactinellida) is lacking key metazoan core genes.</title>
        <authorList>
            <person name="Santini S."/>
            <person name="Schenkelaars Q."/>
            <person name="Jourda C."/>
            <person name="Duchesne M."/>
            <person name="Belahbib H."/>
            <person name="Rocher C."/>
            <person name="Selva M."/>
            <person name="Riesgo A."/>
            <person name="Vervoort M."/>
            <person name="Leys S.P."/>
            <person name="Kodjabachian L."/>
            <person name="Le Bivic A."/>
            <person name="Borchiellini C."/>
            <person name="Claverie J.M."/>
            <person name="Renard E."/>
        </authorList>
    </citation>
    <scope>NUCLEOTIDE SEQUENCE [LARGE SCALE GENOMIC DNA]</scope>
    <source>
        <strain evidence="20">SPO-2</strain>
    </source>
</reference>
<evidence type="ECO:0000256" key="15">
    <source>
        <dbReference type="ARBA" id="ARBA00023180"/>
    </source>
</evidence>
<dbReference type="InterPro" id="IPR001611">
    <property type="entry name" value="Leu-rich_rpt"/>
</dbReference>
<dbReference type="AlphaFoldDB" id="A0AAV7JFP3"/>
<evidence type="ECO:0000256" key="12">
    <source>
        <dbReference type="ARBA" id="ARBA00023136"/>
    </source>
</evidence>
<keyword evidence="7 17" id="KW-0812">Transmembrane</keyword>
<evidence type="ECO:0000256" key="9">
    <source>
        <dbReference type="ARBA" id="ARBA00022737"/>
    </source>
</evidence>
<comment type="subcellular location">
    <subcellularLocation>
        <location evidence="1">Membrane</location>
        <topology evidence="1">Single-pass type I membrane protein</topology>
    </subcellularLocation>
    <subcellularLocation>
        <location evidence="2">Secreted</location>
    </subcellularLocation>
</comment>
<name>A0AAV7JFP3_9METZ</name>
<dbReference type="SUPFAM" id="SSF52058">
    <property type="entry name" value="L domain-like"/>
    <property type="match status" value="1"/>
</dbReference>
<dbReference type="SUPFAM" id="SSF57184">
    <property type="entry name" value="Growth factor receptor domain"/>
    <property type="match status" value="2"/>
</dbReference>
<dbReference type="Gene3D" id="2.10.25.10">
    <property type="entry name" value="Laminin"/>
    <property type="match status" value="5"/>
</dbReference>
<dbReference type="FunFam" id="2.10.25.10:FF:000014">
    <property type="entry name" value="Latent-transforming growth factor beta-binding protein 3"/>
    <property type="match status" value="1"/>
</dbReference>
<keyword evidence="21" id="KW-1185">Reference proteome</keyword>
<evidence type="ECO:0000256" key="2">
    <source>
        <dbReference type="ARBA" id="ARBA00004613"/>
    </source>
</evidence>
<dbReference type="PROSITE" id="PS01187">
    <property type="entry name" value="EGF_CA"/>
    <property type="match status" value="3"/>
</dbReference>
<evidence type="ECO:0000256" key="7">
    <source>
        <dbReference type="ARBA" id="ARBA00022692"/>
    </source>
</evidence>
<keyword evidence="4 16" id="KW-0245">EGF-like domain</keyword>
<dbReference type="SMART" id="SM00179">
    <property type="entry name" value="EGF_CA"/>
    <property type="match status" value="5"/>
</dbReference>
<dbReference type="PANTHER" id="PTHR47333:SF4">
    <property type="entry name" value="EGF-LIKE DOMAIN-CONTAINING PROTEIN"/>
    <property type="match status" value="1"/>
</dbReference>
<dbReference type="PROSITE" id="PS51450">
    <property type="entry name" value="LRR"/>
    <property type="match status" value="1"/>
</dbReference>
<evidence type="ECO:0000256" key="3">
    <source>
        <dbReference type="ARBA" id="ARBA00022525"/>
    </source>
</evidence>
<evidence type="ECO:0000256" key="4">
    <source>
        <dbReference type="ARBA" id="ARBA00022536"/>
    </source>
</evidence>
<dbReference type="CDD" id="cd00054">
    <property type="entry name" value="EGF_CA"/>
    <property type="match status" value="5"/>
</dbReference>
<dbReference type="Pfam" id="PF07645">
    <property type="entry name" value="EGF_CA"/>
    <property type="match status" value="5"/>
</dbReference>
<dbReference type="InterPro" id="IPR032675">
    <property type="entry name" value="LRR_dom_sf"/>
</dbReference>
<protein>
    <recommendedName>
        <fullName evidence="19">EGF-like domain-containing protein</fullName>
    </recommendedName>
</protein>
<evidence type="ECO:0000256" key="11">
    <source>
        <dbReference type="ARBA" id="ARBA00022989"/>
    </source>
</evidence>
<dbReference type="InterPro" id="IPR000742">
    <property type="entry name" value="EGF"/>
</dbReference>
<dbReference type="InterPro" id="IPR001881">
    <property type="entry name" value="EGF-like_Ca-bd_dom"/>
</dbReference>
<dbReference type="Gene3D" id="3.80.10.10">
    <property type="entry name" value="Ribonuclease Inhibitor"/>
    <property type="match status" value="1"/>
</dbReference>
<dbReference type="PROSITE" id="PS01186">
    <property type="entry name" value="EGF_2"/>
    <property type="match status" value="3"/>
</dbReference>
<dbReference type="Proteomes" id="UP001165289">
    <property type="component" value="Unassembled WGS sequence"/>
</dbReference>
<keyword evidence="6" id="KW-0433">Leucine-rich repeat</keyword>
<dbReference type="Pfam" id="PF13855">
    <property type="entry name" value="LRR_8"/>
    <property type="match status" value="1"/>
</dbReference>
<evidence type="ECO:0000256" key="14">
    <source>
        <dbReference type="ARBA" id="ARBA00023170"/>
    </source>
</evidence>
<dbReference type="FunFam" id="2.10.25.10:FF:000009">
    <property type="entry name" value="Low-density lipoprotein receptor isoform 1"/>
    <property type="match status" value="1"/>
</dbReference>
<dbReference type="InterPro" id="IPR018097">
    <property type="entry name" value="EGF_Ca-bd_CS"/>
</dbReference>
<keyword evidence="3" id="KW-0964">Secreted</keyword>
<evidence type="ECO:0000256" key="6">
    <source>
        <dbReference type="ARBA" id="ARBA00022614"/>
    </source>
</evidence>
<dbReference type="PROSITE" id="PS00010">
    <property type="entry name" value="ASX_HYDROXYL"/>
    <property type="match status" value="3"/>
</dbReference>
<proteinExistence type="predicted"/>
<organism evidence="20 21">
    <name type="scientific">Oopsacas minuta</name>
    <dbReference type="NCBI Taxonomy" id="111878"/>
    <lineage>
        <taxon>Eukaryota</taxon>
        <taxon>Metazoa</taxon>
        <taxon>Porifera</taxon>
        <taxon>Hexactinellida</taxon>
        <taxon>Hexasterophora</taxon>
        <taxon>Lyssacinosida</taxon>
        <taxon>Leucopsacidae</taxon>
        <taxon>Oopsacas</taxon>
    </lineage>
</organism>
<evidence type="ECO:0000256" key="17">
    <source>
        <dbReference type="SAM" id="Phobius"/>
    </source>
</evidence>
<dbReference type="InterPro" id="IPR000152">
    <property type="entry name" value="EGF-type_Asp/Asn_hydroxyl_site"/>
</dbReference>
<keyword evidence="13 16" id="KW-1015">Disulfide bond</keyword>
<evidence type="ECO:0000259" key="19">
    <source>
        <dbReference type="PROSITE" id="PS50026"/>
    </source>
</evidence>
<dbReference type="SMART" id="SM00181">
    <property type="entry name" value="EGF"/>
    <property type="match status" value="5"/>
</dbReference>
<feature type="domain" description="EGF-like" evidence="19">
    <location>
        <begin position="553"/>
        <end position="591"/>
    </location>
</feature>
<dbReference type="PANTHER" id="PTHR47333">
    <property type="entry name" value="VON WILLEBRAND FACTOR C AND EGF DOMAIN-CONTAINING PROTEIN"/>
    <property type="match status" value="1"/>
</dbReference>